<dbReference type="InterPro" id="IPR008271">
    <property type="entry name" value="Ser/Thr_kinase_AS"/>
</dbReference>
<dbReference type="AlphaFoldDB" id="A0A8H7ZXF6"/>
<dbReference type="EMBL" id="JAEFCI010004106">
    <property type="protein sequence ID" value="KAG5461161.1"/>
    <property type="molecule type" value="Genomic_DNA"/>
</dbReference>
<evidence type="ECO:0000256" key="6">
    <source>
        <dbReference type="SAM" id="MobiDB-lite"/>
    </source>
</evidence>
<dbReference type="InterPro" id="IPR000719">
    <property type="entry name" value="Prot_kinase_dom"/>
</dbReference>
<feature type="region of interest" description="Disordered" evidence="6">
    <location>
        <begin position="165"/>
        <end position="185"/>
    </location>
</feature>
<keyword evidence="4" id="KW-0067">ATP-binding</keyword>
<dbReference type="GO" id="GO:0004672">
    <property type="term" value="F:protein kinase activity"/>
    <property type="evidence" value="ECO:0007669"/>
    <property type="project" value="InterPro"/>
</dbReference>
<dbReference type="PROSITE" id="PS50011">
    <property type="entry name" value="PROTEIN_KINASE_DOM"/>
    <property type="match status" value="1"/>
</dbReference>
<sequence>MDANYFRLLAISTQAQDNKTPPALPGGEHPHPQFSRPDADVTDTGGDSADHVSEGSFNQGYYQRFFNEGPKLGKGLRGSVFRCQVRLPPPEAPRPVNPALRAASEFTRLIHRRDNHTWLARMLKEVHLLGQFHHNNIIDYKHAWLEHHKLTNFGMHDPARFGESFGGERELRRPQSAKDYAIHEKERRRRRRLPFWDSGLRDPEPSPSAAGRLNESGGRLLSIDHILSFFIDIAEGLSHLHRHGIIHRDLKPPNLLLNFKDTSDPDEMHVLALPPVPDFRTGFARTTLTSVHFRLRSPTVLLSDFGECEVLAQLTNRHRTGATGTLEFIAPELVKGPAELRFPRLGELQGKYLPEYSHKADMWSLGILLYYLCFSKLPYQQTDDVDALKEEILHAFHPPLTTLFACSRRVDFPDENEREPGLAPRVLQELKDLITVLLKPDAASRPS</sequence>
<protein>
    <submittedName>
        <fullName evidence="8">Kinase-like domain-containing protein</fullName>
    </submittedName>
</protein>
<dbReference type="Pfam" id="PF00069">
    <property type="entry name" value="Pkinase"/>
    <property type="match status" value="1"/>
</dbReference>
<keyword evidence="3" id="KW-0418">Kinase</keyword>
<dbReference type="GO" id="GO:0005737">
    <property type="term" value="C:cytoplasm"/>
    <property type="evidence" value="ECO:0007669"/>
    <property type="project" value="TreeGrafter"/>
</dbReference>
<keyword evidence="2" id="KW-0547">Nucleotide-binding</keyword>
<evidence type="ECO:0000256" key="3">
    <source>
        <dbReference type="ARBA" id="ARBA00022777"/>
    </source>
</evidence>
<comment type="similarity">
    <text evidence="5">Belongs to the protein kinase superfamily. Ser/Thr protein kinase family. GCN2 subfamily.</text>
</comment>
<evidence type="ECO:0000259" key="7">
    <source>
        <dbReference type="PROSITE" id="PS50011"/>
    </source>
</evidence>
<evidence type="ECO:0000256" key="2">
    <source>
        <dbReference type="ARBA" id="ARBA00022741"/>
    </source>
</evidence>
<organism evidence="8 9">
    <name type="scientific">Olpidium bornovanus</name>
    <dbReference type="NCBI Taxonomy" id="278681"/>
    <lineage>
        <taxon>Eukaryota</taxon>
        <taxon>Fungi</taxon>
        <taxon>Fungi incertae sedis</taxon>
        <taxon>Olpidiomycota</taxon>
        <taxon>Olpidiomycotina</taxon>
        <taxon>Olpidiomycetes</taxon>
        <taxon>Olpidiales</taxon>
        <taxon>Olpidiaceae</taxon>
        <taxon>Olpidium</taxon>
    </lineage>
</organism>
<dbReference type="PANTHER" id="PTHR11042">
    <property type="entry name" value="EUKARYOTIC TRANSLATION INITIATION FACTOR 2-ALPHA KINASE EIF2-ALPHA KINASE -RELATED"/>
    <property type="match status" value="1"/>
</dbReference>
<dbReference type="Proteomes" id="UP000673691">
    <property type="component" value="Unassembled WGS sequence"/>
</dbReference>
<keyword evidence="1" id="KW-0808">Transferase</keyword>
<dbReference type="GO" id="GO:0005524">
    <property type="term" value="F:ATP binding"/>
    <property type="evidence" value="ECO:0007669"/>
    <property type="project" value="UniProtKB-KW"/>
</dbReference>
<feature type="region of interest" description="Disordered" evidence="6">
    <location>
        <begin position="14"/>
        <end position="53"/>
    </location>
</feature>
<feature type="non-terminal residue" evidence="8">
    <location>
        <position position="447"/>
    </location>
</feature>
<keyword evidence="9" id="KW-1185">Reference proteome</keyword>
<proteinExistence type="inferred from homology"/>
<dbReference type="Gene3D" id="1.10.510.10">
    <property type="entry name" value="Transferase(Phosphotransferase) domain 1"/>
    <property type="match status" value="1"/>
</dbReference>
<dbReference type="SMART" id="SM00220">
    <property type="entry name" value="S_TKc"/>
    <property type="match status" value="1"/>
</dbReference>
<feature type="domain" description="Protein kinase" evidence="7">
    <location>
        <begin position="66"/>
        <end position="447"/>
    </location>
</feature>
<evidence type="ECO:0000256" key="1">
    <source>
        <dbReference type="ARBA" id="ARBA00022679"/>
    </source>
</evidence>
<dbReference type="PANTHER" id="PTHR11042:SF138">
    <property type="entry name" value="SERINE_THREONINE-PROTEIN KINASE IKS1-RELATED"/>
    <property type="match status" value="1"/>
</dbReference>
<dbReference type="GO" id="GO:0005634">
    <property type="term" value="C:nucleus"/>
    <property type="evidence" value="ECO:0007669"/>
    <property type="project" value="TreeGrafter"/>
</dbReference>
<dbReference type="SUPFAM" id="SSF56112">
    <property type="entry name" value="Protein kinase-like (PK-like)"/>
    <property type="match status" value="1"/>
</dbReference>
<evidence type="ECO:0000256" key="4">
    <source>
        <dbReference type="ARBA" id="ARBA00022840"/>
    </source>
</evidence>
<dbReference type="OrthoDB" id="1405469at2759"/>
<dbReference type="Gene3D" id="3.30.200.20">
    <property type="entry name" value="Phosphorylase Kinase, domain 1"/>
    <property type="match status" value="1"/>
</dbReference>
<evidence type="ECO:0000313" key="9">
    <source>
        <dbReference type="Proteomes" id="UP000673691"/>
    </source>
</evidence>
<evidence type="ECO:0000313" key="8">
    <source>
        <dbReference type="EMBL" id="KAG5461161.1"/>
    </source>
</evidence>
<dbReference type="InterPro" id="IPR050339">
    <property type="entry name" value="CC_SR_Kinase"/>
</dbReference>
<evidence type="ECO:0000256" key="5">
    <source>
        <dbReference type="ARBA" id="ARBA00037982"/>
    </source>
</evidence>
<dbReference type="PROSITE" id="PS00108">
    <property type="entry name" value="PROTEIN_KINASE_ST"/>
    <property type="match status" value="1"/>
</dbReference>
<name>A0A8H7ZXF6_9FUNG</name>
<gene>
    <name evidence="8" type="ORF">BJ554DRAFT_6689</name>
</gene>
<comment type="caution">
    <text evidence="8">The sequence shown here is derived from an EMBL/GenBank/DDBJ whole genome shotgun (WGS) entry which is preliminary data.</text>
</comment>
<accession>A0A8H7ZXF6</accession>
<reference evidence="8 9" key="1">
    <citation type="journal article" name="Sci. Rep.">
        <title>Genome-scale phylogenetic analyses confirm Olpidium as the closest living zoosporic fungus to the non-flagellated, terrestrial fungi.</title>
        <authorList>
            <person name="Chang Y."/>
            <person name="Rochon D."/>
            <person name="Sekimoto S."/>
            <person name="Wang Y."/>
            <person name="Chovatia M."/>
            <person name="Sandor L."/>
            <person name="Salamov A."/>
            <person name="Grigoriev I.V."/>
            <person name="Stajich J.E."/>
            <person name="Spatafora J.W."/>
        </authorList>
    </citation>
    <scope>NUCLEOTIDE SEQUENCE [LARGE SCALE GENOMIC DNA]</scope>
    <source>
        <strain evidence="8">S191</strain>
    </source>
</reference>
<dbReference type="InterPro" id="IPR011009">
    <property type="entry name" value="Kinase-like_dom_sf"/>
</dbReference>